<organism evidence="4 5">
    <name type="scientific">Bubaline alphaherpesvirus 1</name>
    <dbReference type="NCBI Taxonomy" id="202910"/>
    <lineage>
        <taxon>Viruses</taxon>
        <taxon>Duplodnaviria</taxon>
        <taxon>Heunggongvirae</taxon>
        <taxon>Peploviricota</taxon>
        <taxon>Herviviricetes</taxon>
        <taxon>Herpesvirales</taxon>
        <taxon>Orthoherpesviridae</taxon>
        <taxon>Alphaherpesvirinae</taxon>
        <taxon>Varicellovirus</taxon>
        <taxon>Varicellovirus bubalinealpha1</taxon>
    </lineage>
</organism>
<dbReference type="Pfam" id="PF03581">
    <property type="entry name" value="Herpes_UL33"/>
    <property type="match status" value="1"/>
</dbReference>
<gene>
    <name evidence="4" type="primary">UL33</name>
</gene>
<sequence length="110" mass="12274">MRLRELIPPEALAAEDVAELERRYLRGGDADADVEIWFEDVAPRELEVLLPTTDAKVNYLAFTARLASALAHGPGGRPACSHTRALEARKERFATVINKFLDLHQILHDA</sequence>
<dbReference type="HAMAP" id="MF_04015">
    <property type="entry name" value="HSV_TRM2"/>
    <property type="match status" value="1"/>
</dbReference>
<evidence type="ECO:0000256" key="3">
    <source>
        <dbReference type="ARBA" id="ARBA00023219"/>
    </source>
</evidence>
<evidence type="ECO:0000313" key="5">
    <source>
        <dbReference type="Proteomes" id="UP000232851"/>
    </source>
</evidence>
<dbReference type="GO" id="GO:0019073">
    <property type="term" value="P:viral DNA genome packaging"/>
    <property type="evidence" value="ECO:0007669"/>
    <property type="project" value="InterPro"/>
</dbReference>
<name>A0A1L5JKF9_9ALPH</name>
<evidence type="ECO:0000256" key="2">
    <source>
        <dbReference type="ARBA" id="ARBA00022612"/>
    </source>
</evidence>
<protein>
    <submittedName>
        <fullName evidence="4">DNA packaging protein</fullName>
    </submittedName>
</protein>
<dbReference type="Proteomes" id="UP000232851">
    <property type="component" value="Segment"/>
</dbReference>
<dbReference type="EMBL" id="KU936049">
    <property type="protein sequence ID" value="APO15882.1"/>
    <property type="molecule type" value="Genomic_DNA"/>
</dbReference>
<dbReference type="KEGG" id="vg:40524701"/>
<dbReference type="InterPro" id="IPR005208">
    <property type="entry name" value="Herpes_TT2"/>
</dbReference>
<accession>A0A1L5JKF9</accession>
<keyword evidence="5" id="KW-1185">Reference proteome</keyword>
<proteinExistence type="inferred from homology"/>
<reference evidence="4 5" key="1">
    <citation type="journal article" date="2017" name="Arch. Virol.">
        <title>Genome sequence of bubaline alphaherpesvirus 1 (BuHV1) isolated in Australia in 1972.</title>
        <authorList>
            <person name="Scheffer C.M."/>
            <person name="Varela A.P."/>
            <person name="Cibulski S.P."/>
            <person name="Schmidt C."/>
            <person name="Campos F.S."/>
            <person name="Paim W.P."/>
            <person name="Dos Santos R.N."/>
            <person name="Teixeira T.F."/>
            <person name="Loiko M.R."/>
            <person name="Tochetto C."/>
            <person name="Dos Santos H.F."/>
            <person name="de Lima D.A."/>
            <person name="Cerva C."/>
            <person name="Mayer F.Q."/>
            <person name="Petzhold S.A."/>
            <person name="Franco A.C."/>
            <person name="George T.S."/>
            <person name="Spilki F.R."/>
            <person name="Roehe P.M."/>
        </authorList>
    </citation>
    <scope>NUCLEOTIDE SEQUENCE [LARGE SCALE GENOMIC DNA]</scope>
    <source>
        <strain evidence="5">b6</strain>
    </source>
</reference>
<evidence type="ECO:0000313" key="4">
    <source>
        <dbReference type="EMBL" id="APO15882.1"/>
    </source>
</evidence>
<dbReference type="RefSeq" id="YP_009664646.1">
    <property type="nucleotide sequence ID" value="NC_043054.1"/>
</dbReference>
<keyword evidence="3" id="KW-0231">Viral genome packaging</keyword>
<keyword evidence="2" id="KW-1188">Viral release from host cell</keyword>
<evidence type="ECO:0000256" key="1">
    <source>
        <dbReference type="ARBA" id="ARBA00022562"/>
    </source>
</evidence>
<keyword evidence="1" id="KW-1048">Host nucleus</keyword>
<dbReference type="GeneID" id="40524701"/>